<gene>
    <name evidence="2" type="ORF">AWL63_10925</name>
</gene>
<dbReference type="STRING" id="1560345.AWL63_10925"/>
<dbReference type="PANTHER" id="PTHR46656:SF3">
    <property type="entry name" value="PUTATIVE-RELATED"/>
    <property type="match status" value="1"/>
</dbReference>
<reference evidence="2 3" key="1">
    <citation type="submission" date="2016-01" db="EMBL/GenBank/DDBJ databases">
        <title>Complete genome and mega plasmid sequence of Sphingomonas panacis DCY99 elicits systemic resistance in rice to Xanthomonas oryzae.</title>
        <authorList>
            <person name="Kim Y.J."/>
            <person name="Yang D.C."/>
            <person name="Sing P."/>
        </authorList>
    </citation>
    <scope>NUCLEOTIDE SEQUENCE [LARGE SCALE GENOMIC DNA]</scope>
    <source>
        <strain evidence="2 3">DCY99</strain>
    </source>
</reference>
<name>A0A1B3ZAE1_9SPHN</name>
<evidence type="ECO:0000259" key="1">
    <source>
        <dbReference type="Pfam" id="PF00534"/>
    </source>
</evidence>
<dbReference type="KEGG" id="span:AWL63_10925"/>
<feature type="domain" description="Glycosyl transferase family 1" evidence="1">
    <location>
        <begin position="200"/>
        <end position="312"/>
    </location>
</feature>
<dbReference type="CDD" id="cd01635">
    <property type="entry name" value="Glycosyltransferase_GTB-type"/>
    <property type="match status" value="1"/>
</dbReference>
<accession>A0A1B3ZAE1</accession>
<keyword evidence="3" id="KW-1185">Reference proteome</keyword>
<dbReference type="Pfam" id="PF00534">
    <property type="entry name" value="Glycos_transf_1"/>
    <property type="match status" value="1"/>
</dbReference>
<evidence type="ECO:0000313" key="3">
    <source>
        <dbReference type="Proteomes" id="UP000094256"/>
    </source>
</evidence>
<dbReference type="Gene3D" id="3.40.50.2000">
    <property type="entry name" value="Glycogen Phosphorylase B"/>
    <property type="match status" value="1"/>
</dbReference>
<dbReference type="AlphaFoldDB" id="A0A1B3ZAE1"/>
<dbReference type="SUPFAM" id="SSF53756">
    <property type="entry name" value="UDP-Glycosyltransferase/glycogen phosphorylase"/>
    <property type="match status" value="1"/>
</dbReference>
<proteinExistence type="predicted"/>
<sequence>MLDIDLARIQRASLRWRSEVAVSGQIQISVIGHPFVSIGMGEQLRSFIRAAECAQIDCEVVDVYQWAPRTDPAHQEIVEGKESSIPTRKICVYHLNGDEVEPCVAALEARGFDFASHLNFVMPAWELPNYPEEWAEKLRRFDGCWAISEFVNTSLSNAGLSSRFVGQSAEVKKRSFLPRRHFRIRESAFAILHFFDTSSYVARKNPAAAIEAFRRLRANRPFEDVQLILKVKGNTATPEFIQSLAVQSQDVVIIDEHLTTFRVQSLIRCSDAFLSLHRSEGFGRGLAEAMSLGVLAVGTNWSGNLDFMSANNSLPVDYDLVPVKAGEYPFGAGNHWAEADPNDAARQLQKVIDSPGDLRLLTERASRDLLSRSGDRAVGLRILQALQGQGA</sequence>
<organism evidence="2 3">
    <name type="scientific">Sphingomonas panacis</name>
    <dbReference type="NCBI Taxonomy" id="1560345"/>
    <lineage>
        <taxon>Bacteria</taxon>
        <taxon>Pseudomonadati</taxon>
        <taxon>Pseudomonadota</taxon>
        <taxon>Alphaproteobacteria</taxon>
        <taxon>Sphingomonadales</taxon>
        <taxon>Sphingomonadaceae</taxon>
        <taxon>Sphingomonas</taxon>
    </lineage>
</organism>
<dbReference type="OrthoDB" id="7847955at2"/>
<dbReference type="Proteomes" id="UP000094256">
    <property type="component" value="Chromosome"/>
</dbReference>
<protein>
    <recommendedName>
        <fullName evidence="1">Glycosyl transferase family 1 domain-containing protein</fullName>
    </recommendedName>
</protein>
<dbReference type="RefSeq" id="WP_069204961.1">
    <property type="nucleotide sequence ID" value="NZ_CP014168.1"/>
</dbReference>
<dbReference type="PANTHER" id="PTHR46656">
    <property type="entry name" value="PUTATIVE-RELATED"/>
    <property type="match status" value="1"/>
</dbReference>
<evidence type="ECO:0000313" key="2">
    <source>
        <dbReference type="EMBL" id="AOH84403.1"/>
    </source>
</evidence>
<dbReference type="EMBL" id="CP014168">
    <property type="protein sequence ID" value="AOH84403.1"/>
    <property type="molecule type" value="Genomic_DNA"/>
</dbReference>
<dbReference type="InterPro" id="IPR001296">
    <property type="entry name" value="Glyco_trans_1"/>
</dbReference>
<dbReference type="GO" id="GO:0016757">
    <property type="term" value="F:glycosyltransferase activity"/>
    <property type="evidence" value="ECO:0007669"/>
    <property type="project" value="InterPro"/>
</dbReference>